<dbReference type="EMBL" id="CP162511">
    <property type="protein sequence ID" value="XDI04600.1"/>
    <property type="molecule type" value="Genomic_DNA"/>
</dbReference>
<dbReference type="RefSeq" id="WP_368497004.1">
    <property type="nucleotide sequence ID" value="NZ_CP162511.1"/>
</dbReference>
<feature type="compositionally biased region" description="Basic and acidic residues" evidence="1">
    <location>
        <begin position="9"/>
        <end position="22"/>
    </location>
</feature>
<evidence type="ECO:0000256" key="1">
    <source>
        <dbReference type="SAM" id="MobiDB-lite"/>
    </source>
</evidence>
<evidence type="ECO:0000313" key="2">
    <source>
        <dbReference type="EMBL" id="XDI04600.1"/>
    </source>
</evidence>
<dbReference type="SUPFAM" id="SSF48498">
    <property type="entry name" value="Tetracyclin repressor-like, C-terminal domain"/>
    <property type="match status" value="1"/>
</dbReference>
<dbReference type="InterPro" id="IPR009057">
    <property type="entry name" value="Homeodomain-like_sf"/>
</dbReference>
<feature type="region of interest" description="Disordered" evidence="1">
    <location>
        <begin position="1"/>
        <end position="22"/>
    </location>
</feature>
<proteinExistence type="predicted"/>
<protein>
    <submittedName>
        <fullName evidence="2">TetR/AcrR family transcriptional regulator</fullName>
    </submittedName>
</protein>
<accession>A0AB39BDM5</accession>
<dbReference type="SUPFAM" id="SSF46689">
    <property type="entry name" value="Homeodomain-like"/>
    <property type="match status" value="1"/>
</dbReference>
<dbReference type="InterPro" id="IPR050624">
    <property type="entry name" value="HTH-type_Tx_Regulator"/>
</dbReference>
<sequence length="199" mass="21329">MTAASGANEELRRTLRDSPDPRVARTRTAIAAAVHALSDAGEVLSVAAIVRTAGISRASFYAHYADLDELANGLRRDAFLTIADLYQHDDRPDAMRTSQDRLVAHFAGNRALYAAAGALPTTKEGYLAGVRAMAAVIEEALAGHPSRPSDLDPEATARYISGAAYGLLDAWITGEIALSEERLADHLTRLLPSWFSGVR</sequence>
<dbReference type="PANTHER" id="PTHR43479:SF11">
    <property type="entry name" value="ACREF_ENVCD OPERON REPRESSOR-RELATED"/>
    <property type="match status" value="1"/>
</dbReference>
<dbReference type="AlphaFoldDB" id="A0AB39BDM5"/>
<dbReference type="Gene3D" id="1.10.357.10">
    <property type="entry name" value="Tetracycline Repressor, domain 2"/>
    <property type="match status" value="1"/>
</dbReference>
<organism evidence="2">
    <name type="scientific">Herbiconiux sp. A18JL235</name>
    <dbReference type="NCBI Taxonomy" id="3152363"/>
    <lineage>
        <taxon>Bacteria</taxon>
        <taxon>Bacillati</taxon>
        <taxon>Actinomycetota</taxon>
        <taxon>Actinomycetes</taxon>
        <taxon>Micrococcales</taxon>
        <taxon>Microbacteriaceae</taxon>
        <taxon>Herbiconiux</taxon>
    </lineage>
</organism>
<reference evidence="2" key="1">
    <citation type="submission" date="2024-05" db="EMBL/GenBank/DDBJ databases">
        <title>Herbiconiux sp. A18JL235.</title>
        <authorList>
            <person name="Zhang G."/>
        </authorList>
    </citation>
    <scope>NUCLEOTIDE SEQUENCE</scope>
    <source>
        <strain evidence="2">A18JL235</strain>
    </source>
</reference>
<dbReference type="PANTHER" id="PTHR43479">
    <property type="entry name" value="ACREF/ENVCD OPERON REPRESSOR-RELATED"/>
    <property type="match status" value="1"/>
</dbReference>
<gene>
    <name evidence="2" type="ORF">ABFY20_14840</name>
</gene>
<name>A0AB39BDM5_9MICO</name>
<dbReference type="InterPro" id="IPR036271">
    <property type="entry name" value="Tet_transcr_reg_TetR-rel_C_sf"/>
</dbReference>